<evidence type="ECO:0000313" key="5">
    <source>
        <dbReference type="EMBL" id="KAK2143775.1"/>
    </source>
</evidence>
<evidence type="ECO:0000256" key="4">
    <source>
        <dbReference type="ARBA" id="ARBA00023136"/>
    </source>
</evidence>
<dbReference type="InterPro" id="IPR018499">
    <property type="entry name" value="Tetraspanin/Peripherin"/>
</dbReference>
<accession>A0AAD9J0N9</accession>
<dbReference type="Proteomes" id="UP001208570">
    <property type="component" value="Unassembled WGS sequence"/>
</dbReference>
<keyword evidence="3" id="KW-1133">Transmembrane helix</keyword>
<evidence type="ECO:0000256" key="2">
    <source>
        <dbReference type="ARBA" id="ARBA00022692"/>
    </source>
</evidence>
<sequence>MDHPLYVVIIIIQFRCCGISNDDYGYRDWQQNMYFNCSTNNPSVERCGVPHSCCKPKPGEMANVMCGFDTTGQEVLDVSGKIFVQGCLKGFGMWLERNTIIVGGVCLSIILPQ</sequence>
<keyword evidence="2" id="KW-0812">Transmembrane</keyword>
<evidence type="ECO:0000256" key="1">
    <source>
        <dbReference type="ARBA" id="ARBA00004141"/>
    </source>
</evidence>
<dbReference type="Pfam" id="PF00335">
    <property type="entry name" value="Tetraspanin"/>
    <property type="match status" value="1"/>
</dbReference>
<comment type="subcellular location">
    <subcellularLocation>
        <location evidence="1">Membrane</location>
        <topology evidence="1">Multi-pass membrane protein</topology>
    </subcellularLocation>
</comment>
<keyword evidence="4" id="KW-0472">Membrane</keyword>
<dbReference type="EMBL" id="JAODUP010000814">
    <property type="protein sequence ID" value="KAK2143775.1"/>
    <property type="molecule type" value="Genomic_DNA"/>
</dbReference>
<reference evidence="5" key="1">
    <citation type="journal article" date="2023" name="Mol. Biol. Evol.">
        <title>Third-Generation Sequencing Reveals the Adaptive Role of the Epigenome in Three Deep-Sea Polychaetes.</title>
        <authorList>
            <person name="Perez M."/>
            <person name="Aroh O."/>
            <person name="Sun Y."/>
            <person name="Lan Y."/>
            <person name="Juniper S.K."/>
            <person name="Young C.R."/>
            <person name="Angers B."/>
            <person name="Qian P.Y."/>
        </authorList>
    </citation>
    <scope>NUCLEOTIDE SEQUENCE</scope>
    <source>
        <strain evidence="5">P08H-3</strain>
    </source>
</reference>
<organism evidence="5 6">
    <name type="scientific">Paralvinella palmiformis</name>
    <dbReference type="NCBI Taxonomy" id="53620"/>
    <lineage>
        <taxon>Eukaryota</taxon>
        <taxon>Metazoa</taxon>
        <taxon>Spiralia</taxon>
        <taxon>Lophotrochozoa</taxon>
        <taxon>Annelida</taxon>
        <taxon>Polychaeta</taxon>
        <taxon>Sedentaria</taxon>
        <taxon>Canalipalpata</taxon>
        <taxon>Terebellida</taxon>
        <taxon>Terebelliformia</taxon>
        <taxon>Alvinellidae</taxon>
        <taxon>Paralvinella</taxon>
    </lineage>
</organism>
<evidence type="ECO:0000313" key="6">
    <source>
        <dbReference type="Proteomes" id="UP001208570"/>
    </source>
</evidence>
<name>A0AAD9J0N9_9ANNE</name>
<protein>
    <submittedName>
        <fullName evidence="5">Uncharacterized protein</fullName>
    </submittedName>
</protein>
<comment type="caution">
    <text evidence="5">The sequence shown here is derived from an EMBL/GenBank/DDBJ whole genome shotgun (WGS) entry which is preliminary data.</text>
</comment>
<dbReference type="AlphaFoldDB" id="A0AAD9J0N9"/>
<dbReference type="GO" id="GO:0016020">
    <property type="term" value="C:membrane"/>
    <property type="evidence" value="ECO:0007669"/>
    <property type="project" value="UniProtKB-SubCell"/>
</dbReference>
<gene>
    <name evidence="5" type="ORF">LSH36_814g03035</name>
</gene>
<keyword evidence="6" id="KW-1185">Reference proteome</keyword>
<evidence type="ECO:0000256" key="3">
    <source>
        <dbReference type="ARBA" id="ARBA00022989"/>
    </source>
</evidence>
<feature type="non-terminal residue" evidence="5">
    <location>
        <position position="1"/>
    </location>
</feature>
<proteinExistence type="predicted"/>